<feature type="region of interest" description="Disordered" evidence="10">
    <location>
        <begin position="269"/>
        <end position="329"/>
    </location>
</feature>
<evidence type="ECO:0000256" key="8">
    <source>
        <dbReference type="ARBA" id="ARBA00023143"/>
    </source>
</evidence>
<organism evidence="14 15">
    <name type="scientific">Parvularcula maris</name>
    <dbReference type="NCBI Taxonomy" id="2965077"/>
    <lineage>
        <taxon>Bacteria</taxon>
        <taxon>Pseudomonadati</taxon>
        <taxon>Pseudomonadota</taxon>
        <taxon>Alphaproteobacteria</taxon>
        <taxon>Parvularculales</taxon>
        <taxon>Parvularculaceae</taxon>
        <taxon>Parvularcula</taxon>
    </lineage>
</organism>
<evidence type="ECO:0000256" key="5">
    <source>
        <dbReference type="ARBA" id="ARBA00022692"/>
    </source>
</evidence>
<dbReference type="InterPro" id="IPR043427">
    <property type="entry name" value="YscJ/FliF"/>
</dbReference>
<reference evidence="14" key="1">
    <citation type="submission" date="2022-07" db="EMBL/GenBank/DDBJ databases">
        <title>Parvularcula maris sp. nov., an algicidal bacterium isolated from seawater.</title>
        <authorList>
            <person name="Li F."/>
        </authorList>
    </citation>
    <scope>NUCLEOTIDE SEQUENCE</scope>
    <source>
        <strain evidence="14">BGMRC 0090</strain>
    </source>
</reference>
<feature type="domain" description="Flagellar M-ring C-terminal" evidence="13">
    <location>
        <begin position="245"/>
        <end position="410"/>
    </location>
</feature>
<proteinExistence type="inferred from homology"/>
<dbReference type="PRINTS" id="PR01009">
    <property type="entry name" value="FLGMRINGFLIF"/>
</dbReference>
<keyword evidence="8 9" id="KW-0975">Bacterial flagellum</keyword>
<evidence type="ECO:0000256" key="11">
    <source>
        <dbReference type="SAM" id="Phobius"/>
    </source>
</evidence>
<comment type="similarity">
    <text evidence="3 9">Belongs to the FliF family.</text>
</comment>
<sequence length="571" mass="60854">MENIVQRLKDMGANRLMMAGGVGALVIAALVAIILAFSKPQMSVLFSGLTDADAGAVVSELEAMDVPVNLSADGRTIYAPQGRIPRLRMLLAEKGMPSGGAVGYELFDDKSSLGLTSFMQDMTRLRAMEGELSRTIQTLDTVESARVHLVMARRDPFSREKAEPTASVVVRMRGARALDGDQAASIRHLVASAVPQLNPGKVSVLDARMGAVFAEENGPMAGAASVNGLQAEIEARLARAAESVLVPTLGAGRVRVQVAADLRTEREVRREERFDPKETALRSRQTIDETEAETRADGDQPVTVEQNLPESEVGNVGGAQGNSSNLERSESVVNYEISSVRSEQVIEPGDVERLSISVIVDNKRITGADGEVTYEPRTEEELAKLAALVRSAVGFDASRGDEITVENLPFVDLDDTMPRFAPSNITEVVYRNFDSITKAVALLLIGIAIIFGIVRPVLSRLLPSGAGAGTDLEPVAMGELSLDDLGLGGGEEGGGLPGMIGADGNPTSHPALAAPKQSVADNLDMMLELRDVDGKVRASSIKKLGSIAEQYPEEVVAILRTWIYEQESNAA</sequence>
<dbReference type="InterPro" id="IPR045851">
    <property type="entry name" value="AMP-bd_C_sf"/>
</dbReference>
<keyword evidence="5 11" id="KW-0812">Transmembrane</keyword>
<accession>A0A9X2L9G2</accession>
<gene>
    <name evidence="14" type="primary">fliF</name>
    <name evidence="14" type="ORF">NOG11_08955</name>
</gene>
<evidence type="ECO:0000313" key="15">
    <source>
        <dbReference type="Proteomes" id="UP001142610"/>
    </source>
</evidence>
<feature type="transmembrane region" description="Helical" evidence="11">
    <location>
        <begin position="439"/>
        <end position="458"/>
    </location>
</feature>
<dbReference type="InterPro" id="IPR013556">
    <property type="entry name" value="Flag_M-ring_C"/>
</dbReference>
<evidence type="ECO:0000256" key="10">
    <source>
        <dbReference type="SAM" id="MobiDB-lite"/>
    </source>
</evidence>
<keyword evidence="14" id="KW-0969">Cilium</keyword>
<comment type="caution">
    <text evidence="14">The sequence shown here is derived from an EMBL/GenBank/DDBJ whole genome shotgun (WGS) entry which is preliminary data.</text>
</comment>
<keyword evidence="15" id="KW-1185">Reference proteome</keyword>
<evidence type="ECO:0000256" key="3">
    <source>
        <dbReference type="ARBA" id="ARBA00007971"/>
    </source>
</evidence>
<feature type="domain" description="Flagellar M-ring N-terminal" evidence="12">
    <location>
        <begin position="38"/>
        <end position="209"/>
    </location>
</feature>
<dbReference type="AlphaFoldDB" id="A0A9X2L9G2"/>
<evidence type="ECO:0000259" key="13">
    <source>
        <dbReference type="Pfam" id="PF08345"/>
    </source>
</evidence>
<dbReference type="InterPro" id="IPR006182">
    <property type="entry name" value="FliF_N_dom"/>
</dbReference>
<evidence type="ECO:0000256" key="1">
    <source>
        <dbReference type="ARBA" id="ARBA00004117"/>
    </source>
</evidence>
<keyword evidence="4" id="KW-1003">Cell membrane</keyword>
<dbReference type="NCBIfam" id="TIGR00206">
    <property type="entry name" value="fliF"/>
    <property type="match status" value="1"/>
</dbReference>
<evidence type="ECO:0000256" key="4">
    <source>
        <dbReference type="ARBA" id="ARBA00022475"/>
    </source>
</evidence>
<keyword evidence="6 11" id="KW-1133">Transmembrane helix</keyword>
<dbReference type="GO" id="GO:0003774">
    <property type="term" value="F:cytoskeletal motor activity"/>
    <property type="evidence" value="ECO:0007669"/>
    <property type="project" value="InterPro"/>
</dbReference>
<keyword evidence="14" id="KW-0966">Cell projection</keyword>
<dbReference type="EMBL" id="JANIBC010000005">
    <property type="protein sequence ID" value="MCQ8185524.1"/>
    <property type="molecule type" value="Genomic_DNA"/>
</dbReference>
<evidence type="ECO:0000313" key="14">
    <source>
        <dbReference type="EMBL" id="MCQ8185524.1"/>
    </source>
</evidence>
<feature type="transmembrane region" description="Helical" evidence="11">
    <location>
        <begin position="16"/>
        <end position="37"/>
    </location>
</feature>
<dbReference type="InterPro" id="IPR000067">
    <property type="entry name" value="FlgMring_FliF"/>
</dbReference>
<evidence type="ECO:0000256" key="7">
    <source>
        <dbReference type="ARBA" id="ARBA00023136"/>
    </source>
</evidence>
<dbReference type="PANTHER" id="PTHR30046:SF0">
    <property type="entry name" value="FLAGELLAR M-RING PROTEIN"/>
    <property type="match status" value="1"/>
</dbReference>
<dbReference type="Proteomes" id="UP001142610">
    <property type="component" value="Unassembled WGS sequence"/>
</dbReference>
<comment type="function">
    <text evidence="9">The M ring may be actively involved in energy transduction.</text>
</comment>
<dbReference type="Pfam" id="PF01514">
    <property type="entry name" value="YscJ_FliF"/>
    <property type="match status" value="1"/>
</dbReference>
<name>A0A9X2L9G2_9PROT</name>
<keyword evidence="7 11" id="KW-0472">Membrane</keyword>
<evidence type="ECO:0000256" key="2">
    <source>
        <dbReference type="ARBA" id="ARBA00004651"/>
    </source>
</evidence>
<comment type="subcellular location">
    <subcellularLocation>
        <location evidence="1 9">Bacterial flagellum basal body</location>
    </subcellularLocation>
    <subcellularLocation>
        <location evidence="2">Cell membrane</location>
        <topology evidence="2">Multi-pass membrane protein</topology>
    </subcellularLocation>
</comment>
<evidence type="ECO:0000259" key="12">
    <source>
        <dbReference type="Pfam" id="PF01514"/>
    </source>
</evidence>
<feature type="compositionally biased region" description="Basic and acidic residues" evidence="10">
    <location>
        <begin position="269"/>
        <end position="298"/>
    </location>
</feature>
<evidence type="ECO:0000256" key="6">
    <source>
        <dbReference type="ARBA" id="ARBA00022989"/>
    </source>
</evidence>
<dbReference type="PIRSF" id="PIRSF004862">
    <property type="entry name" value="FliF"/>
    <property type="match status" value="1"/>
</dbReference>
<dbReference type="Gene3D" id="3.30.300.30">
    <property type="match status" value="1"/>
</dbReference>
<keyword evidence="14" id="KW-0282">Flagellum</keyword>
<protein>
    <recommendedName>
        <fullName evidence="9">Flagellar M-ring protein</fullName>
    </recommendedName>
</protein>
<dbReference type="GO" id="GO:0071973">
    <property type="term" value="P:bacterial-type flagellum-dependent cell motility"/>
    <property type="evidence" value="ECO:0007669"/>
    <property type="project" value="InterPro"/>
</dbReference>
<dbReference type="PANTHER" id="PTHR30046">
    <property type="entry name" value="FLAGELLAR M-RING PROTEIN"/>
    <property type="match status" value="1"/>
</dbReference>
<evidence type="ECO:0000256" key="9">
    <source>
        <dbReference type="PIRNR" id="PIRNR004862"/>
    </source>
</evidence>
<dbReference type="Pfam" id="PF08345">
    <property type="entry name" value="YscJ_FliF_C"/>
    <property type="match status" value="1"/>
</dbReference>
<dbReference type="GO" id="GO:0005886">
    <property type="term" value="C:plasma membrane"/>
    <property type="evidence" value="ECO:0007669"/>
    <property type="project" value="UniProtKB-SubCell"/>
</dbReference>
<dbReference type="GO" id="GO:0009431">
    <property type="term" value="C:bacterial-type flagellum basal body, MS ring"/>
    <property type="evidence" value="ECO:0007669"/>
    <property type="project" value="InterPro"/>
</dbReference>